<reference evidence="3 4" key="1">
    <citation type="submission" date="2023-04" db="EMBL/GenBank/DDBJ databases">
        <title>Fusibacter bizertensis strain WBS, isolated from littoral bottom sediments of the Arctic seas - biochemical and genomic analysis.</title>
        <authorList>
            <person name="Brioukhanov A.L."/>
        </authorList>
    </citation>
    <scope>NUCLEOTIDE SEQUENCE [LARGE SCALE GENOMIC DNA]</scope>
    <source>
        <strain evidence="3 4">WBS</strain>
    </source>
</reference>
<evidence type="ECO:0000259" key="1">
    <source>
        <dbReference type="PROSITE" id="PS50883"/>
    </source>
</evidence>
<feature type="domain" description="HDOD" evidence="2">
    <location>
        <begin position="199"/>
        <end position="386"/>
    </location>
</feature>
<keyword evidence="4" id="KW-1185">Reference proteome</keyword>
<dbReference type="SUPFAM" id="SSF141868">
    <property type="entry name" value="EAL domain-like"/>
    <property type="match status" value="1"/>
</dbReference>
<gene>
    <name evidence="3" type="ORF">QE109_10790</name>
</gene>
<dbReference type="SMART" id="SM00052">
    <property type="entry name" value="EAL"/>
    <property type="match status" value="1"/>
</dbReference>
<sequence length="405" mass="46294">MEVFLARQPIFDVHKKVVAYEILYRSGMKNTYDISINGDLATASVVVDALINFGMGQLTSGKKAFINFTRKLLLEDLPSLFDVDTLMIEILETLEVDDILVAKCKELKEKGYSIALDDFVGDERFDALIPYVDIIKVDFLVLKTMGRKYVAEKYLPLGVELLAEKVETKADLDEAIALGYHYFQGYFFEKPIMCKTKSLNVTTYRYMEILNETMNEVPDFNKMSDIIKNDFSLTYKLLRLINSPAFYTISQITSVNHAVSLLGINEIRKWTTLIMLRDIGADKPDELIKVSLIRAIFAEHLAEVFGIEFRKTEAFLLGLFSLIDTVMEKPLYDIIEPLPLKDDIKGAIMGQKNTFHEILRLIKYYESGNWDMVIGIEERNMIDPSLVNGMYLSSVNEATKMFAEM</sequence>
<dbReference type="Pfam" id="PF08668">
    <property type="entry name" value="HDOD"/>
    <property type="match status" value="1"/>
</dbReference>
<dbReference type="SUPFAM" id="SSF109604">
    <property type="entry name" value="HD-domain/PDEase-like"/>
    <property type="match status" value="1"/>
</dbReference>
<dbReference type="InterPro" id="IPR013976">
    <property type="entry name" value="HDOD"/>
</dbReference>
<evidence type="ECO:0000259" key="2">
    <source>
        <dbReference type="PROSITE" id="PS51833"/>
    </source>
</evidence>
<organism evidence="3 4">
    <name type="scientific">Fusibacter bizertensis</name>
    <dbReference type="NCBI Taxonomy" id="1488331"/>
    <lineage>
        <taxon>Bacteria</taxon>
        <taxon>Bacillati</taxon>
        <taxon>Bacillota</taxon>
        <taxon>Clostridia</taxon>
        <taxon>Eubacteriales</taxon>
        <taxon>Eubacteriales Family XII. Incertae Sedis</taxon>
        <taxon>Fusibacter</taxon>
    </lineage>
</organism>
<feature type="domain" description="EAL" evidence="1">
    <location>
        <begin position="1"/>
        <end position="205"/>
    </location>
</feature>
<evidence type="ECO:0000313" key="3">
    <source>
        <dbReference type="EMBL" id="MDH8678637.1"/>
    </source>
</evidence>
<dbReference type="RefSeq" id="WP_281094488.1">
    <property type="nucleotide sequence ID" value="NZ_JARYZI010000006.1"/>
</dbReference>
<comment type="caution">
    <text evidence="3">The sequence shown here is derived from an EMBL/GenBank/DDBJ whole genome shotgun (WGS) entry which is preliminary data.</text>
</comment>
<dbReference type="EMBL" id="JARYZI010000006">
    <property type="protein sequence ID" value="MDH8678637.1"/>
    <property type="molecule type" value="Genomic_DNA"/>
</dbReference>
<dbReference type="Gene3D" id="1.10.3210.10">
    <property type="entry name" value="Hypothetical protein af1432"/>
    <property type="match status" value="1"/>
</dbReference>
<accession>A0ABT6NDX4</accession>
<proteinExistence type="predicted"/>
<dbReference type="InterPro" id="IPR035919">
    <property type="entry name" value="EAL_sf"/>
</dbReference>
<evidence type="ECO:0000313" key="4">
    <source>
        <dbReference type="Proteomes" id="UP001158045"/>
    </source>
</evidence>
<name>A0ABT6NDX4_9FIRM</name>
<dbReference type="Pfam" id="PF00563">
    <property type="entry name" value="EAL"/>
    <property type="match status" value="1"/>
</dbReference>
<dbReference type="Proteomes" id="UP001158045">
    <property type="component" value="Unassembled WGS sequence"/>
</dbReference>
<dbReference type="InterPro" id="IPR014408">
    <property type="entry name" value="dGMP_Pdiesterase_EAL/HD-GYP"/>
</dbReference>
<dbReference type="InterPro" id="IPR052340">
    <property type="entry name" value="RNase_Y/CdgJ"/>
</dbReference>
<dbReference type="PANTHER" id="PTHR33525">
    <property type="match status" value="1"/>
</dbReference>
<dbReference type="InterPro" id="IPR001633">
    <property type="entry name" value="EAL_dom"/>
</dbReference>
<dbReference type="PIRSF" id="PIRSF003180">
    <property type="entry name" value="DiGMPpdiest_YuxH"/>
    <property type="match status" value="1"/>
</dbReference>
<dbReference type="PROSITE" id="PS50883">
    <property type="entry name" value="EAL"/>
    <property type="match status" value="1"/>
</dbReference>
<dbReference type="PANTHER" id="PTHR33525:SF4">
    <property type="entry name" value="CYCLIC DI-GMP PHOSPHODIESTERASE CDGJ"/>
    <property type="match status" value="1"/>
</dbReference>
<dbReference type="PROSITE" id="PS51833">
    <property type="entry name" value="HDOD"/>
    <property type="match status" value="1"/>
</dbReference>
<protein>
    <submittedName>
        <fullName evidence="3">HDOD domain-containing protein</fullName>
    </submittedName>
</protein>
<dbReference type="Gene3D" id="3.20.20.450">
    <property type="entry name" value="EAL domain"/>
    <property type="match status" value="1"/>
</dbReference>